<dbReference type="InterPro" id="IPR046842">
    <property type="entry name" value="SpoIVA_ATPase"/>
</dbReference>
<dbReference type="Pfam" id="PF09547">
    <property type="entry name" value="SpoIVA_ATPase"/>
    <property type="match status" value="1"/>
</dbReference>
<dbReference type="NCBIfam" id="TIGR02836">
    <property type="entry name" value="spore_IV_A"/>
    <property type="match status" value="1"/>
</dbReference>
<protein>
    <submittedName>
        <fullName evidence="4">Stage IV sporulation protein A</fullName>
    </submittedName>
</protein>
<evidence type="ECO:0000259" key="3">
    <source>
        <dbReference type="Pfam" id="PF20439"/>
    </source>
</evidence>
<dbReference type="OrthoDB" id="9761464at2"/>
<gene>
    <name evidence="4" type="ORF">SAMN00017405_0214</name>
</gene>
<dbReference type="GO" id="GO:0043934">
    <property type="term" value="P:sporulation"/>
    <property type="evidence" value="ECO:0007669"/>
    <property type="project" value="InterPro"/>
</dbReference>
<feature type="domain" description="Stage IV sporulation protein A ATPase" evidence="1">
    <location>
        <begin position="16"/>
        <end position="251"/>
    </location>
</feature>
<dbReference type="Proteomes" id="UP000192731">
    <property type="component" value="Unassembled WGS sequence"/>
</dbReference>
<feature type="domain" description="Sporulation stage IV protein A C-terminal" evidence="3">
    <location>
        <begin position="431"/>
        <end position="506"/>
    </location>
</feature>
<evidence type="ECO:0000259" key="1">
    <source>
        <dbReference type="Pfam" id="PF09547"/>
    </source>
</evidence>
<dbReference type="GO" id="GO:0016887">
    <property type="term" value="F:ATP hydrolysis activity"/>
    <property type="evidence" value="ECO:0007669"/>
    <property type="project" value="InterPro"/>
</dbReference>
<reference evidence="4 5" key="1">
    <citation type="submission" date="2017-04" db="EMBL/GenBank/DDBJ databases">
        <authorList>
            <person name="Afonso C.L."/>
            <person name="Miller P.J."/>
            <person name="Scott M.A."/>
            <person name="Spackman E."/>
            <person name="Goraichik I."/>
            <person name="Dimitrov K.M."/>
            <person name="Suarez D.L."/>
            <person name="Swayne D.E."/>
        </authorList>
    </citation>
    <scope>NUCLEOTIDE SEQUENCE [LARGE SCALE GENOMIC DNA]</scope>
    <source>
        <strain evidence="4 5">DSM 11270</strain>
    </source>
</reference>
<accession>A0A1W1VND1</accession>
<proteinExistence type="predicted"/>
<dbReference type="STRING" id="656914.SAMN00017405_0214"/>
<evidence type="ECO:0000313" key="5">
    <source>
        <dbReference type="Proteomes" id="UP000192731"/>
    </source>
</evidence>
<sequence>MNYDKVEKLEELEDFENYTIFEDIANRTGGNIYVSAVGPVRTGKSTFIKKFMDLIVLPAIEDKYDKERTIDSLPQSGAGKTIMTTEPKFVPDEAVQLQIRDGINVKVRLVDCVGYSVEGALGYEEADGPRMVRTPWAEDPVPFHEAAEIGTRKVITDHSTIGLVITADGSFNDIPRENYIDSEQRVVSELKELNKPFIVLLNTINPEDQETLELAESLEKNYDVPVIPMNIAQMEEEELMRVMEEVLFEFPVAEVNISLPKWIEELENEHWLRAQFEDAVHSTISEVKRLRDIDNAIECLAAYDFVNDVVIDNMDMGTGIAHIKMSAEDSLFYRVYKEITGEEVAGLHDIINLTKVYVDTKREYDKVESALLDVKETGYGMVAPTLSEMSLEEPELFKKSGNFGVKLKASAPTLHIIRSDITTEITPMMGSEKQCEDLVRYLLEKFEENPTLMWNYDIFGKSLHDLVNENIQGKLQKMPENVQRKLQEALKRVVNDGSGGLICIII</sequence>
<organism evidence="4 5">
    <name type="scientific">Desulfonispora thiosulfatigenes DSM 11270</name>
    <dbReference type="NCBI Taxonomy" id="656914"/>
    <lineage>
        <taxon>Bacteria</taxon>
        <taxon>Bacillati</taxon>
        <taxon>Bacillota</taxon>
        <taxon>Clostridia</taxon>
        <taxon>Eubacteriales</taxon>
        <taxon>Peptococcaceae</taxon>
        <taxon>Desulfonispora</taxon>
    </lineage>
</organism>
<dbReference type="EMBL" id="FWWT01000022">
    <property type="protein sequence ID" value="SMB94464.1"/>
    <property type="molecule type" value="Genomic_DNA"/>
</dbReference>
<dbReference type="InterPro" id="IPR014201">
    <property type="entry name" value="Spore_IV_A"/>
</dbReference>
<dbReference type="AlphaFoldDB" id="A0A1W1VND1"/>
<dbReference type="CDD" id="cd00882">
    <property type="entry name" value="Ras_like_GTPase"/>
    <property type="match status" value="1"/>
</dbReference>
<dbReference type="PIRSF" id="PIRSF007466">
    <property type="entry name" value="SpoIVA"/>
    <property type="match status" value="1"/>
</dbReference>
<dbReference type="Pfam" id="PF20438">
    <property type="entry name" value="SpoIVA_middle"/>
    <property type="match status" value="1"/>
</dbReference>
<dbReference type="SUPFAM" id="SSF52540">
    <property type="entry name" value="P-loop containing nucleoside triphosphate hydrolases"/>
    <property type="match status" value="1"/>
</dbReference>
<dbReference type="GO" id="GO:0005524">
    <property type="term" value="F:ATP binding"/>
    <property type="evidence" value="ECO:0007669"/>
    <property type="project" value="InterPro"/>
</dbReference>
<dbReference type="Gene3D" id="3.40.50.300">
    <property type="entry name" value="P-loop containing nucleotide triphosphate hydrolases"/>
    <property type="match status" value="1"/>
</dbReference>
<dbReference type="RefSeq" id="WP_084054032.1">
    <property type="nucleotide sequence ID" value="NZ_FWWT01000022.1"/>
</dbReference>
<name>A0A1W1VND1_DESTI</name>
<evidence type="ECO:0000313" key="4">
    <source>
        <dbReference type="EMBL" id="SMB94464.1"/>
    </source>
</evidence>
<feature type="domain" description="Stage IV sporulation protein A middle" evidence="2">
    <location>
        <begin position="252"/>
        <end position="430"/>
    </location>
</feature>
<dbReference type="InterPro" id="IPR027417">
    <property type="entry name" value="P-loop_NTPase"/>
</dbReference>
<dbReference type="Pfam" id="PF20439">
    <property type="entry name" value="SpoIVA_C"/>
    <property type="match status" value="1"/>
</dbReference>
<dbReference type="InterPro" id="IPR046840">
    <property type="entry name" value="SpoIVA_C"/>
</dbReference>
<dbReference type="InterPro" id="IPR046841">
    <property type="entry name" value="SpoIVA_middle"/>
</dbReference>
<keyword evidence="5" id="KW-1185">Reference proteome</keyword>
<evidence type="ECO:0000259" key="2">
    <source>
        <dbReference type="Pfam" id="PF20438"/>
    </source>
</evidence>